<dbReference type="InterPro" id="IPR044917">
    <property type="entry name" value="PRIMPOL"/>
</dbReference>
<dbReference type="GO" id="GO:0006264">
    <property type="term" value="P:mitochondrial DNA replication"/>
    <property type="evidence" value="ECO:0007669"/>
    <property type="project" value="TreeGrafter"/>
</dbReference>
<dbReference type="EMBL" id="CANTFM010002349">
    <property type="protein sequence ID" value="CAI5746039.1"/>
    <property type="molecule type" value="Genomic_DNA"/>
</dbReference>
<comment type="catalytic activity">
    <reaction evidence="4">
        <text>DNA(n) + a 2'-deoxyribonucleoside 5'-triphosphate = DNA(n+1) + diphosphate</text>
        <dbReference type="Rhea" id="RHEA:22508"/>
        <dbReference type="Rhea" id="RHEA-COMP:17339"/>
        <dbReference type="Rhea" id="RHEA-COMP:17340"/>
        <dbReference type="ChEBI" id="CHEBI:33019"/>
        <dbReference type="ChEBI" id="CHEBI:61560"/>
        <dbReference type="ChEBI" id="CHEBI:173112"/>
        <dbReference type="EC" id="2.7.7.7"/>
    </reaction>
    <physiologicalReaction direction="left-to-right" evidence="4">
        <dbReference type="Rhea" id="RHEA:22509"/>
    </physiologicalReaction>
</comment>
<sequence length="642" mass="72890">MQQHQVFECESSRVWTGALGTSLHTIENAEQHEIEAIPFRLQVWLKTEPKNASVAVPSVAQGLYLVKSCGFHPHLQGNHRILLPIEALSCFSLYSPSPFVSTVVVVLDVNEKQQQGYFFGRVRHVVLGSASDERLQLSGEHDSAVFYETEVAEELLAVLHSAFPRPTVADHLDDRVSDNSWRTFYEKLQFRVSHSVTCQLEGTAPISLSFPRQQEAFEFADQIVALRRRIEFTRGVSSNTGYGNSDRVPRVFCFENAQNGKRRFLVTSFAEFWKNYTKTRADQRHVYEIIREGVPCRLYLDLEFKCGINSHVDGDALVARLLSLIQLQFYRRYGLRVHHQDIYQLESSTPAKFSRHVIFHLPGGDLFTDNLHAGAFVRELINDLVVLIDEDTKEERPDQLYSPFLVNTESENDPICKKQLFIDTGVYTRNRMFRVLGSSKFKKQAVLCMLNTSSSSLTELDQELFLNTLVCPYPVIEAVKHSQQTKPFRLLRCEPSPAVVRRCRRYNPSSARSLAASSIECRSSIYPELDAFILSKATKGGVQGKIRAIQMLMTKSSDMQAILPGKGSHQEPPGVNTSSRPWMIVYHMAHNRWCANVQRPHKSNNVMFIVDLDQRVLLSKMSRPGVPIDGLQVTTTTTSIAY</sequence>
<comment type="caution">
    <text evidence="5">The sequence shown here is derived from an EMBL/GenBank/DDBJ whole genome shotgun (WGS) entry which is preliminary data.</text>
</comment>
<dbReference type="GO" id="GO:0042276">
    <property type="term" value="P:error-prone translesion synthesis"/>
    <property type="evidence" value="ECO:0007669"/>
    <property type="project" value="InterPro"/>
</dbReference>
<evidence type="ECO:0000313" key="6">
    <source>
        <dbReference type="Proteomes" id="UP001162029"/>
    </source>
</evidence>
<dbReference type="GO" id="GO:0031297">
    <property type="term" value="P:replication fork processing"/>
    <property type="evidence" value="ECO:0007669"/>
    <property type="project" value="TreeGrafter"/>
</dbReference>
<dbReference type="GO" id="GO:0003887">
    <property type="term" value="F:DNA-directed DNA polymerase activity"/>
    <property type="evidence" value="ECO:0007669"/>
    <property type="project" value="UniProtKB-EC"/>
</dbReference>
<evidence type="ECO:0000256" key="2">
    <source>
        <dbReference type="ARBA" id="ARBA00044677"/>
    </source>
</evidence>
<proteinExistence type="predicted"/>
<protein>
    <recommendedName>
        <fullName evidence="1">DNA-directed primase/polymerase protein</fullName>
        <ecNumber evidence="3">2.7.7.102</ecNumber>
    </recommendedName>
</protein>
<accession>A0AAV0VA25</accession>
<dbReference type="GO" id="GO:0003682">
    <property type="term" value="F:chromatin binding"/>
    <property type="evidence" value="ECO:0007669"/>
    <property type="project" value="TreeGrafter"/>
</dbReference>
<evidence type="ECO:0000256" key="4">
    <source>
        <dbReference type="ARBA" id="ARBA00047303"/>
    </source>
</evidence>
<reference evidence="5" key="1">
    <citation type="submission" date="2022-12" db="EMBL/GenBank/DDBJ databases">
        <authorList>
            <person name="Webb A."/>
        </authorList>
    </citation>
    <scope>NUCLEOTIDE SEQUENCE</scope>
    <source>
        <strain evidence="5">Pd1</strain>
    </source>
</reference>
<dbReference type="AlphaFoldDB" id="A0AAV0VA25"/>
<dbReference type="GO" id="GO:0005634">
    <property type="term" value="C:nucleus"/>
    <property type="evidence" value="ECO:0007669"/>
    <property type="project" value="TreeGrafter"/>
</dbReference>
<keyword evidence="6" id="KW-1185">Reference proteome</keyword>
<dbReference type="EC" id="2.7.7.102" evidence="3"/>
<dbReference type="GO" id="GO:0009411">
    <property type="term" value="P:response to UV"/>
    <property type="evidence" value="ECO:0007669"/>
    <property type="project" value="TreeGrafter"/>
</dbReference>
<gene>
    <name evidence="5" type="ORF">PDE001_LOCUS11059</name>
</gene>
<evidence type="ECO:0000256" key="3">
    <source>
        <dbReference type="ARBA" id="ARBA00044768"/>
    </source>
</evidence>
<dbReference type="PANTHER" id="PTHR31399">
    <property type="entry name" value="DNA-DIRECTED PRIMASE / POLYMERASE PROTEIN"/>
    <property type="match status" value="1"/>
</dbReference>
<organism evidence="5 6">
    <name type="scientific">Peronospora destructor</name>
    <dbReference type="NCBI Taxonomy" id="86335"/>
    <lineage>
        <taxon>Eukaryota</taxon>
        <taxon>Sar</taxon>
        <taxon>Stramenopiles</taxon>
        <taxon>Oomycota</taxon>
        <taxon>Peronosporomycetes</taxon>
        <taxon>Peronosporales</taxon>
        <taxon>Peronosporaceae</taxon>
        <taxon>Peronospora</taxon>
    </lineage>
</organism>
<evidence type="ECO:0000256" key="1">
    <source>
        <dbReference type="ARBA" id="ARBA00026139"/>
    </source>
</evidence>
<dbReference type="PANTHER" id="PTHR31399:SF0">
    <property type="entry name" value="DNA-DIRECTED PRIMASE_POLYMERASE PROTEIN"/>
    <property type="match status" value="1"/>
</dbReference>
<dbReference type="GO" id="GO:0005759">
    <property type="term" value="C:mitochondrial matrix"/>
    <property type="evidence" value="ECO:0007669"/>
    <property type="project" value="TreeGrafter"/>
</dbReference>
<dbReference type="Pfam" id="PF03121">
    <property type="entry name" value="Herpes_UL52"/>
    <property type="match status" value="1"/>
</dbReference>
<name>A0AAV0VA25_9STRA</name>
<dbReference type="Proteomes" id="UP001162029">
    <property type="component" value="Unassembled WGS sequence"/>
</dbReference>
<comment type="catalytic activity">
    <reaction evidence="2">
        <text>ssDNA + n NTP = ssDNA/pppN(pN)n-1 hybrid + (n-1) diphosphate.</text>
        <dbReference type="EC" id="2.7.7.102"/>
    </reaction>
</comment>
<evidence type="ECO:0000313" key="5">
    <source>
        <dbReference type="EMBL" id="CAI5746039.1"/>
    </source>
</evidence>